<evidence type="ECO:0000313" key="2">
    <source>
        <dbReference type="Proteomes" id="UP001245184"/>
    </source>
</evidence>
<name>A0ABD5CSP3_9BURK</name>
<gene>
    <name evidence="1" type="ORF">QF025_006965</name>
</gene>
<accession>A0ABD5CSP3</accession>
<reference evidence="1 2" key="1">
    <citation type="submission" date="2023-08" db="EMBL/GenBank/DDBJ databases">
        <title>Genome sequencing of plant associated microbes to promote plant fitness in Sorghum bicolor and Oryza sativa.</title>
        <authorList>
            <person name="Coleman-Derr D."/>
        </authorList>
    </citation>
    <scope>NUCLEOTIDE SEQUENCE [LARGE SCALE GENOMIC DNA]</scope>
    <source>
        <strain evidence="1 2">SLBN-33</strain>
    </source>
</reference>
<proteinExistence type="predicted"/>
<dbReference type="EMBL" id="JAVIZN010000003">
    <property type="protein sequence ID" value="MDR6208164.1"/>
    <property type="molecule type" value="Genomic_DNA"/>
</dbReference>
<sequence>MHLFVVIDDAMGGDQYAGVHRTRPDDRPGSKVREVKVIGVQPDPEFVYVAQTYDRTWDVHRFEGVYGDYETAKRASGPQGSPLSIKI</sequence>
<organism evidence="1 2">
    <name type="scientific">Paraburkholderia graminis</name>
    <dbReference type="NCBI Taxonomy" id="60548"/>
    <lineage>
        <taxon>Bacteria</taxon>
        <taxon>Pseudomonadati</taxon>
        <taxon>Pseudomonadota</taxon>
        <taxon>Betaproteobacteria</taxon>
        <taxon>Burkholderiales</taxon>
        <taxon>Burkholderiaceae</taxon>
        <taxon>Paraburkholderia</taxon>
    </lineage>
</organism>
<dbReference type="AlphaFoldDB" id="A0ABD5CSP3"/>
<protein>
    <submittedName>
        <fullName evidence="1">Uncharacterized protein</fullName>
    </submittedName>
</protein>
<evidence type="ECO:0000313" key="1">
    <source>
        <dbReference type="EMBL" id="MDR6208164.1"/>
    </source>
</evidence>
<comment type="caution">
    <text evidence="1">The sequence shown here is derived from an EMBL/GenBank/DDBJ whole genome shotgun (WGS) entry which is preliminary data.</text>
</comment>
<dbReference type="RefSeq" id="WP_310035636.1">
    <property type="nucleotide sequence ID" value="NZ_JAVIZN010000003.1"/>
</dbReference>
<dbReference type="Proteomes" id="UP001245184">
    <property type="component" value="Unassembled WGS sequence"/>
</dbReference>